<keyword evidence="1" id="KW-0732">Signal</keyword>
<dbReference type="Proteomes" id="UP000189177">
    <property type="component" value="Unassembled WGS sequence"/>
</dbReference>
<dbReference type="STRING" id="252474.B1A74_12695"/>
<dbReference type="InterPro" id="IPR003787">
    <property type="entry name" value="Sulphur_relay_DsrE/F-like"/>
</dbReference>
<dbReference type="Pfam" id="PF02635">
    <property type="entry name" value="DsrE"/>
    <property type="match status" value="1"/>
</dbReference>
<dbReference type="EMBL" id="MUZR01000062">
    <property type="protein sequence ID" value="OOC09122.1"/>
    <property type="molecule type" value="Genomic_DNA"/>
</dbReference>
<dbReference type="Gene3D" id="3.40.1260.10">
    <property type="entry name" value="DsrEFH-like"/>
    <property type="match status" value="1"/>
</dbReference>
<dbReference type="PANTHER" id="PTHR37691">
    <property type="entry name" value="BLR3518 PROTEIN"/>
    <property type="match status" value="1"/>
</dbReference>
<sequence length="159" mass="17630">MPSRALAPIRRSAWWAGPLLLLAALLSAGPVAGAGSDGDTPVARVVYHLDSADRAHFSNVLRYLKEHLAESERDAADVRIVLHGEGVRLLEAESMDTATAIRIDTLRLQGFRFLVSRRSMEVRGLERGDLHDVIREEVVGSGITELYRLQRQGFTYIKP</sequence>
<organism evidence="2 3">
    <name type="scientific">Thioalkalivibrio halophilus</name>
    <dbReference type="NCBI Taxonomy" id="252474"/>
    <lineage>
        <taxon>Bacteria</taxon>
        <taxon>Pseudomonadati</taxon>
        <taxon>Pseudomonadota</taxon>
        <taxon>Gammaproteobacteria</taxon>
        <taxon>Chromatiales</taxon>
        <taxon>Ectothiorhodospiraceae</taxon>
        <taxon>Thioalkalivibrio</taxon>
    </lineage>
</organism>
<gene>
    <name evidence="2" type="ORF">B1A74_12695</name>
</gene>
<dbReference type="InterPro" id="IPR027396">
    <property type="entry name" value="DsrEFH-like"/>
</dbReference>
<reference evidence="2 3" key="1">
    <citation type="submission" date="2017-02" db="EMBL/GenBank/DDBJ databases">
        <title>Genomic diversity within the haloalkaliphilic genus Thioalkalivibrio.</title>
        <authorList>
            <person name="Ahn A.-C."/>
            <person name="Meier-Kolthoff J."/>
            <person name="Overmars L."/>
            <person name="Richter M."/>
            <person name="Woyke T."/>
            <person name="Sorokin D.Y."/>
            <person name="Muyzer G."/>
        </authorList>
    </citation>
    <scope>NUCLEOTIDE SEQUENCE [LARGE SCALE GENOMIC DNA]</scope>
    <source>
        <strain evidence="2 3">HL17</strain>
    </source>
</reference>
<comment type="caution">
    <text evidence="2">The sequence shown here is derived from an EMBL/GenBank/DDBJ whole genome shotgun (WGS) entry which is preliminary data.</text>
</comment>
<evidence type="ECO:0000256" key="1">
    <source>
        <dbReference type="SAM" id="SignalP"/>
    </source>
</evidence>
<name>A0A1V2ZVF1_9GAMM</name>
<accession>A0A1V2ZVF1</accession>
<evidence type="ECO:0000313" key="2">
    <source>
        <dbReference type="EMBL" id="OOC09122.1"/>
    </source>
</evidence>
<evidence type="ECO:0000313" key="3">
    <source>
        <dbReference type="Proteomes" id="UP000189177"/>
    </source>
</evidence>
<proteinExistence type="predicted"/>
<dbReference type="AlphaFoldDB" id="A0A1V2ZVF1"/>
<feature type="chain" id="PRO_5012279386" evidence="1">
    <location>
        <begin position="34"/>
        <end position="159"/>
    </location>
</feature>
<protein>
    <submittedName>
        <fullName evidence="2">Uncharacterized protein</fullName>
    </submittedName>
</protein>
<dbReference type="PANTHER" id="PTHR37691:SF1">
    <property type="entry name" value="BLR3518 PROTEIN"/>
    <property type="match status" value="1"/>
</dbReference>
<dbReference type="SUPFAM" id="SSF75169">
    <property type="entry name" value="DsrEFH-like"/>
    <property type="match status" value="1"/>
</dbReference>
<keyword evidence="3" id="KW-1185">Reference proteome</keyword>
<feature type="signal peptide" evidence="1">
    <location>
        <begin position="1"/>
        <end position="33"/>
    </location>
</feature>